<feature type="transmembrane region" description="Helical" evidence="2">
    <location>
        <begin position="153"/>
        <end position="176"/>
    </location>
</feature>
<accession>A0ABQ1Q615</accession>
<dbReference type="PANTHER" id="PTHR41282">
    <property type="entry name" value="CONSERVED TRANSMEMBRANE PROTEIN-RELATED"/>
    <property type="match status" value="1"/>
</dbReference>
<dbReference type="Proteomes" id="UP000630594">
    <property type="component" value="Unassembled WGS sequence"/>
</dbReference>
<gene>
    <name evidence="3" type="ORF">GCM10007231_11620</name>
</gene>
<dbReference type="PIRSF" id="PIRSF009160">
    <property type="entry name" value="UCP009160"/>
    <property type="match status" value="1"/>
</dbReference>
<reference evidence="4" key="1">
    <citation type="journal article" date="2019" name="Int. J. Syst. Evol. Microbiol.">
        <title>The Global Catalogue of Microorganisms (GCM) 10K type strain sequencing project: providing services to taxonomists for standard genome sequencing and annotation.</title>
        <authorList>
            <consortium name="The Broad Institute Genomics Platform"/>
            <consortium name="The Broad Institute Genome Sequencing Center for Infectious Disease"/>
            <person name="Wu L."/>
            <person name="Ma J."/>
        </authorList>
    </citation>
    <scope>NUCLEOTIDE SEQUENCE [LARGE SCALE GENOMIC DNA]</scope>
    <source>
        <strain evidence="4">CCM 7403</strain>
    </source>
</reference>
<feature type="transmembrane region" description="Helical" evidence="2">
    <location>
        <begin position="68"/>
        <end position="86"/>
    </location>
</feature>
<proteinExistence type="predicted"/>
<dbReference type="PANTHER" id="PTHR41282:SF1">
    <property type="entry name" value="CONSERVED TRANSMEMBRANE PROTEIN-RELATED"/>
    <property type="match status" value="1"/>
</dbReference>
<dbReference type="EMBL" id="BMCK01000002">
    <property type="protein sequence ID" value="GGD14308.1"/>
    <property type="molecule type" value="Genomic_DNA"/>
</dbReference>
<keyword evidence="2" id="KW-0812">Transmembrane</keyword>
<feature type="transmembrane region" description="Helical" evidence="2">
    <location>
        <begin position="219"/>
        <end position="237"/>
    </location>
</feature>
<feature type="transmembrane region" description="Helical" evidence="2">
    <location>
        <begin position="98"/>
        <end position="117"/>
    </location>
</feature>
<organism evidence="3 4">
    <name type="scientific">Nocardioides daphniae</name>
    <dbReference type="NCBI Taxonomy" id="402297"/>
    <lineage>
        <taxon>Bacteria</taxon>
        <taxon>Bacillati</taxon>
        <taxon>Actinomycetota</taxon>
        <taxon>Actinomycetes</taxon>
        <taxon>Propionibacteriales</taxon>
        <taxon>Nocardioidaceae</taxon>
        <taxon>Nocardioides</taxon>
    </lineage>
</organism>
<feature type="transmembrane region" description="Helical" evidence="2">
    <location>
        <begin position="188"/>
        <end position="213"/>
    </location>
</feature>
<feature type="region of interest" description="Disordered" evidence="1">
    <location>
        <begin position="1"/>
        <end position="56"/>
    </location>
</feature>
<feature type="compositionally biased region" description="Polar residues" evidence="1">
    <location>
        <begin position="1"/>
        <end position="35"/>
    </location>
</feature>
<dbReference type="Pfam" id="PF12811">
    <property type="entry name" value="BaxI_1"/>
    <property type="match status" value="1"/>
</dbReference>
<keyword evidence="2" id="KW-1133">Transmembrane helix</keyword>
<dbReference type="RefSeq" id="WP_188421156.1">
    <property type="nucleotide sequence ID" value="NZ_BMCK01000002.1"/>
</dbReference>
<evidence type="ECO:0000313" key="4">
    <source>
        <dbReference type="Proteomes" id="UP000630594"/>
    </source>
</evidence>
<feature type="compositionally biased region" description="Polar residues" evidence="1">
    <location>
        <begin position="44"/>
        <end position="56"/>
    </location>
</feature>
<evidence type="ECO:0000256" key="2">
    <source>
        <dbReference type="SAM" id="Phobius"/>
    </source>
</evidence>
<feature type="transmembrane region" description="Helical" evidence="2">
    <location>
        <begin position="258"/>
        <end position="280"/>
    </location>
</feature>
<sequence>MRSNNPVFNRSEAFNGSSVQTQSPYGQSPYGQTAPYSEYGEPSQWGTGTPTHQQPAQRMTIDSVVQKTGITLGITVLAAIAVWIWAGDPATWTAAEANRVTLAAMGGGGLAFVLSLVNSFKKVPSPPLVMAFAAAEGVALGAISKFFDTMFPGIVSGAVLGTMAAFAGVLAAYKIFDIKLSDKFKRGVTAVMFGMVALSLVGVVLSFFGANFLSFDSGFGLVFSIVGLALGVFMLMMDFDFVEQGIAAGIDERYSWTAAFAMLVSLVWIYTNLLRILAFFQED</sequence>
<evidence type="ECO:0000256" key="1">
    <source>
        <dbReference type="SAM" id="MobiDB-lite"/>
    </source>
</evidence>
<keyword evidence="2" id="KW-0472">Membrane</keyword>
<dbReference type="InterPro" id="IPR010539">
    <property type="entry name" value="BaxI_1-like"/>
</dbReference>
<evidence type="ECO:0000313" key="3">
    <source>
        <dbReference type="EMBL" id="GGD14308.1"/>
    </source>
</evidence>
<comment type="caution">
    <text evidence="3">The sequence shown here is derived from an EMBL/GenBank/DDBJ whole genome shotgun (WGS) entry which is preliminary data.</text>
</comment>
<name>A0ABQ1Q615_9ACTN</name>
<protein>
    <submittedName>
        <fullName evidence="3">Membrane protein</fullName>
    </submittedName>
</protein>
<keyword evidence="4" id="KW-1185">Reference proteome</keyword>